<dbReference type="GO" id="GO:0016787">
    <property type="term" value="F:hydrolase activity"/>
    <property type="evidence" value="ECO:0007669"/>
    <property type="project" value="UniProtKB-KW"/>
</dbReference>
<accession>A0A1I0XFD2</accession>
<evidence type="ECO:0000313" key="3">
    <source>
        <dbReference type="EMBL" id="SFA99604.1"/>
    </source>
</evidence>
<dbReference type="EMBL" id="FNQG01000006">
    <property type="protein sequence ID" value="SEA01338.1"/>
    <property type="molecule type" value="Genomic_DNA"/>
</dbReference>
<evidence type="ECO:0000313" key="2">
    <source>
        <dbReference type="EMBL" id="SEA01338.1"/>
    </source>
</evidence>
<organism evidence="3 5">
    <name type="scientific">Selenomonas ruminantium</name>
    <dbReference type="NCBI Taxonomy" id="971"/>
    <lineage>
        <taxon>Bacteria</taxon>
        <taxon>Bacillati</taxon>
        <taxon>Bacillota</taxon>
        <taxon>Negativicutes</taxon>
        <taxon>Selenomonadales</taxon>
        <taxon>Selenomonadaceae</taxon>
        <taxon>Selenomonas</taxon>
    </lineage>
</organism>
<evidence type="ECO:0000256" key="1">
    <source>
        <dbReference type="ARBA" id="ARBA00022801"/>
    </source>
</evidence>
<dbReference type="NCBIfam" id="NF008688">
    <property type="entry name" value="PRK11709.1"/>
    <property type="match status" value="1"/>
</dbReference>
<dbReference type="PANTHER" id="PTHR43546">
    <property type="entry name" value="UPF0173 METAL-DEPENDENT HYDROLASE MJ1163-RELATED"/>
    <property type="match status" value="1"/>
</dbReference>
<name>A0A1I0XFD2_SELRU</name>
<reference evidence="4 5" key="1">
    <citation type="submission" date="2016-10" db="EMBL/GenBank/DDBJ databases">
        <authorList>
            <person name="de Groot N.N."/>
        </authorList>
    </citation>
    <scope>NUCLEOTIDE SEQUENCE [LARGE SCALE GENOMIC DNA]</scope>
    <source>
        <strain evidence="2 4">DSM 2872</strain>
        <strain evidence="3 5">L14</strain>
    </source>
</reference>
<dbReference type="SUPFAM" id="SSF56281">
    <property type="entry name" value="Metallo-hydrolase/oxidoreductase"/>
    <property type="match status" value="1"/>
</dbReference>
<sequence>MSKISEMTRESWINSTFPEWGTWLVEDIEQAVVPEGQVSMWWLGCTGVWFKTPGGANVTVDLWCGNGKRTHGDGKMKVGHQMANMCGCRTMQPNLRNVPFVIDPFAFKHVDAVLATHYHQDHMSAEWAAHVINSGMTTTDETGKEIPVPFIGPEKSVETWVKWGVPRERCQVVKPGDTIKIKDIEIIALDSFDRTCIVTTDSTGPDREELTGKCPTDMDEKAVNYLLKTPGGNIYHSGDSHFSIYFAKHGKDYDIDVAFGSFGENPIGMQDKMTSIDVLRMAENLQCKVVVPIHWDVWTNFQADCEEIKVLYDFKKDRNEYKFHPFFWQVGGKYTYPQDKDKLYYHHRRGFEDCFEHPQNIPFRSCL</sequence>
<dbReference type="Pfam" id="PF13483">
    <property type="entry name" value="Lactamase_B_3"/>
    <property type="match status" value="1"/>
</dbReference>
<gene>
    <name evidence="3" type="ORF">SAMN05216587_105182</name>
    <name evidence="2" type="ORF">SAMN05660648_01564</name>
</gene>
<dbReference type="AlphaFoldDB" id="A0A1I0XFD2"/>
<evidence type="ECO:0000313" key="4">
    <source>
        <dbReference type="Proteomes" id="UP000183469"/>
    </source>
</evidence>
<dbReference type="Gene3D" id="3.60.15.10">
    <property type="entry name" value="Ribonuclease Z/Hydroxyacylglutathione hydrolase-like"/>
    <property type="match status" value="1"/>
</dbReference>
<dbReference type="OrthoDB" id="9800061at2"/>
<dbReference type="EMBL" id="FOJX01000005">
    <property type="protein sequence ID" value="SFA99604.1"/>
    <property type="molecule type" value="Genomic_DNA"/>
</dbReference>
<evidence type="ECO:0000313" key="5">
    <source>
        <dbReference type="Proteomes" id="UP000183843"/>
    </source>
</evidence>
<protein>
    <submittedName>
        <fullName evidence="3">L-ascorbate 6-phosphate lactonase</fullName>
    </submittedName>
</protein>
<dbReference type="PANTHER" id="PTHR43546:SF9">
    <property type="entry name" value="L-ASCORBATE-6-PHOSPHATE LACTONASE ULAG-RELATED"/>
    <property type="match status" value="1"/>
</dbReference>
<dbReference type="InterPro" id="IPR036866">
    <property type="entry name" value="RibonucZ/Hydroxyglut_hydro"/>
</dbReference>
<dbReference type="RefSeq" id="WP_074671952.1">
    <property type="nucleotide sequence ID" value="NZ_FNQG01000006.1"/>
</dbReference>
<dbReference type="Proteomes" id="UP000183469">
    <property type="component" value="Unassembled WGS sequence"/>
</dbReference>
<keyword evidence="1" id="KW-0378">Hydrolase</keyword>
<proteinExistence type="predicted"/>
<dbReference type="InterPro" id="IPR050114">
    <property type="entry name" value="UPF0173_UPF0282_UlaG_hydrolase"/>
</dbReference>
<dbReference type="Proteomes" id="UP000183843">
    <property type="component" value="Unassembled WGS sequence"/>
</dbReference>